<feature type="region of interest" description="Disordered" evidence="1">
    <location>
        <begin position="232"/>
        <end position="345"/>
    </location>
</feature>
<feature type="non-terminal residue" evidence="2">
    <location>
        <position position="389"/>
    </location>
</feature>
<proteinExistence type="predicted"/>
<sequence length="389" mass="38985">LALGASGHIVMDYPRPYGFIPNGMSQDPLTMANFPCNAPNFDIVQVNAFKAGEQQPVNFNGSATHGGGSCQFAITTDLQPSKSTRWGVIHSIEGNCPAVNVPGNLSPEGKDTQGPDRYPLVIPKDVPNGLLTLSWTWINHQGRYGEFYMNCAPIVVSGGAEANDKSLKYLNDLPTMFVANLDQTCLTATGGGDAGDIVYPEGFVGDSVVKKPGLKPASFLSTQGCASMTKMGAGSGTMTAPQQQNNTNVPTAKPSSVAGMKIYAPSGGEQAPVPTGGAPASGAPSSPPAAPSQPAPSSAAAPSVTEAPAAPSEAPAPMPSSAATVAPSAPAPSAPAATGGAPSAGKVSCPAPGAVICVSDKMFGICGADLMAMPQPVAEGTSCTGGSIA</sequence>
<evidence type="ECO:0008006" key="4">
    <source>
        <dbReference type="Google" id="ProtNLM"/>
    </source>
</evidence>
<feature type="compositionally biased region" description="Polar residues" evidence="1">
    <location>
        <begin position="236"/>
        <end position="254"/>
    </location>
</feature>
<reference evidence="2" key="1">
    <citation type="journal article" date="2020" name="Stud. Mycol.">
        <title>101 Dothideomycetes genomes: a test case for predicting lifestyles and emergence of pathogens.</title>
        <authorList>
            <person name="Haridas S."/>
            <person name="Albert R."/>
            <person name="Binder M."/>
            <person name="Bloem J."/>
            <person name="Labutti K."/>
            <person name="Salamov A."/>
            <person name="Andreopoulos B."/>
            <person name="Baker S."/>
            <person name="Barry K."/>
            <person name="Bills G."/>
            <person name="Bluhm B."/>
            <person name="Cannon C."/>
            <person name="Castanera R."/>
            <person name="Culley D."/>
            <person name="Daum C."/>
            <person name="Ezra D."/>
            <person name="Gonzalez J."/>
            <person name="Henrissat B."/>
            <person name="Kuo A."/>
            <person name="Liang C."/>
            <person name="Lipzen A."/>
            <person name="Lutzoni F."/>
            <person name="Magnuson J."/>
            <person name="Mondo S."/>
            <person name="Nolan M."/>
            <person name="Ohm R."/>
            <person name="Pangilinan J."/>
            <person name="Park H.-J."/>
            <person name="Ramirez L."/>
            <person name="Alfaro M."/>
            <person name="Sun H."/>
            <person name="Tritt A."/>
            <person name="Yoshinaga Y."/>
            <person name="Zwiers L.-H."/>
            <person name="Turgeon B."/>
            <person name="Goodwin S."/>
            <person name="Spatafora J."/>
            <person name="Crous P."/>
            <person name="Grigoriev I."/>
        </authorList>
    </citation>
    <scope>NUCLEOTIDE SEQUENCE</scope>
    <source>
        <strain evidence="2">CBS 125425</strain>
    </source>
</reference>
<gene>
    <name evidence="2" type="ORF">EJ04DRAFT_397396</name>
</gene>
<organism evidence="2 3">
    <name type="scientific">Polyplosphaeria fusca</name>
    <dbReference type="NCBI Taxonomy" id="682080"/>
    <lineage>
        <taxon>Eukaryota</taxon>
        <taxon>Fungi</taxon>
        <taxon>Dikarya</taxon>
        <taxon>Ascomycota</taxon>
        <taxon>Pezizomycotina</taxon>
        <taxon>Dothideomycetes</taxon>
        <taxon>Pleosporomycetidae</taxon>
        <taxon>Pleosporales</taxon>
        <taxon>Tetraplosphaeriaceae</taxon>
        <taxon>Polyplosphaeria</taxon>
    </lineage>
</organism>
<feature type="compositionally biased region" description="Low complexity" evidence="1">
    <location>
        <begin position="271"/>
        <end position="284"/>
    </location>
</feature>
<feature type="compositionally biased region" description="Low complexity" evidence="1">
    <location>
        <begin position="295"/>
        <end position="328"/>
    </location>
</feature>
<dbReference type="Gene3D" id="2.70.50.70">
    <property type="match status" value="1"/>
</dbReference>
<feature type="non-terminal residue" evidence="2">
    <location>
        <position position="1"/>
    </location>
</feature>
<evidence type="ECO:0000256" key="1">
    <source>
        <dbReference type="SAM" id="MobiDB-lite"/>
    </source>
</evidence>
<dbReference type="Proteomes" id="UP000799444">
    <property type="component" value="Unassembled WGS sequence"/>
</dbReference>
<protein>
    <recommendedName>
        <fullName evidence="4">Lytic polysaccharide monooxygenase</fullName>
    </recommendedName>
</protein>
<dbReference type="EMBL" id="ML996351">
    <property type="protein sequence ID" value="KAF2727158.1"/>
    <property type="molecule type" value="Genomic_DNA"/>
</dbReference>
<feature type="compositionally biased region" description="Low complexity" evidence="1">
    <location>
        <begin position="334"/>
        <end position="345"/>
    </location>
</feature>
<feature type="compositionally biased region" description="Pro residues" evidence="1">
    <location>
        <begin position="285"/>
        <end position="294"/>
    </location>
</feature>
<keyword evidence="3" id="KW-1185">Reference proteome</keyword>
<evidence type="ECO:0000313" key="3">
    <source>
        <dbReference type="Proteomes" id="UP000799444"/>
    </source>
</evidence>
<accession>A0A9P4QH31</accession>
<dbReference type="PANTHER" id="PTHR36182">
    <property type="entry name" value="PROTEIN, PUTATIVE (AFU_ORTHOLOGUE AFUA_6G10930)-RELATED"/>
    <property type="match status" value="1"/>
</dbReference>
<dbReference type="AlphaFoldDB" id="A0A9P4QH31"/>
<dbReference type="OrthoDB" id="2342176at2759"/>
<evidence type="ECO:0000313" key="2">
    <source>
        <dbReference type="EMBL" id="KAF2727158.1"/>
    </source>
</evidence>
<comment type="caution">
    <text evidence="2">The sequence shown here is derived from an EMBL/GenBank/DDBJ whole genome shotgun (WGS) entry which is preliminary data.</text>
</comment>
<dbReference type="PANTHER" id="PTHR36182:SF2">
    <property type="entry name" value="LYTIC POLYSACCHARIDE MONOOXYGENASE"/>
    <property type="match status" value="1"/>
</dbReference>
<name>A0A9P4QH31_9PLEO</name>